<dbReference type="InterPro" id="IPR027267">
    <property type="entry name" value="AH/BAR_dom_sf"/>
</dbReference>
<feature type="region of interest" description="Disordered" evidence="5">
    <location>
        <begin position="680"/>
        <end position="714"/>
    </location>
</feature>
<dbReference type="InterPro" id="IPR011993">
    <property type="entry name" value="PH-like_dom_sf"/>
</dbReference>
<dbReference type="HOGENOM" id="CLU_001720_0_0_1"/>
<dbReference type="SUPFAM" id="SSF50729">
    <property type="entry name" value="PH domain-like"/>
    <property type="match status" value="1"/>
</dbReference>
<organism evidence="8 9">
    <name type="scientific">Glarea lozoyensis (strain ATCC 20868 / MF5171)</name>
    <dbReference type="NCBI Taxonomy" id="1116229"/>
    <lineage>
        <taxon>Eukaryota</taxon>
        <taxon>Fungi</taxon>
        <taxon>Dikarya</taxon>
        <taxon>Ascomycota</taxon>
        <taxon>Pezizomycotina</taxon>
        <taxon>Leotiomycetes</taxon>
        <taxon>Helotiales</taxon>
        <taxon>Helotiaceae</taxon>
        <taxon>Glarea</taxon>
    </lineage>
</organism>
<dbReference type="Pfam" id="PF00169">
    <property type="entry name" value="PH"/>
    <property type="match status" value="1"/>
</dbReference>
<protein>
    <submittedName>
        <fullName evidence="8">PH</fullName>
    </submittedName>
</protein>
<evidence type="ECO:0000259" key="7">
    <source>
        <dbReference type="PROSITE" id="PS51778"/>
    </source>
</evidence>
<dbReference type="PROSITE" id="PS51778">
    <property type="entry name" value="VAST"/>
    <property type="match status" value="1"/>
</dbReference>
<reference evidence="8 9" key="1">
    <citation type="journal article" date="2013" name="BMC Genomics">
        <title>Genomics-driven discovery of the pneumocandin biosynthetic gene cluster in the fungus Glarea lozoyensis.</title>
        <authorList>
            <person name="Chen L."/>
            <person name="Yue Q."/>
            <person name="Zhang X."/>
            <person name="Xiang M."/>
            <person name="Wang C."/>
            <person name="Li S."/>
            <person name="Che Y."/>
            <person name="Ortiz-Lopez F.J."/>
            <person name="Bills G.F."/>
            <person name="Liu X."/>
            <person name="An Z."/>
        </authorList>
    </citation>
    <scope>NUCLEOTIDE SEQUENCE [LARGE SCALE GENOMIC DNA]</scope>
    <source>
        <strain evidence="9">ATCC 20868 / MF5171</strain>
    </source>
</reference>
<evidence type="ECO:0000313" key="9">
    <source>
        <dbReference type="Proteomes" id="UP000016922"/>
    </source>
</evidence>
<feature type="region of interest" description="Disordered" evidence="5">
    <location>
        <begin position="553"/>
        <end position="575"/>
    </location>
</feature>
<dbReference type="Gene3D" id="2.30.29.30">
    <property type="entry name" value="Pleckstrin-homology domain (PH domain)/Phosphotyrosine-binding domain (PTB)"/>
    <property type="match status" value="1"/>
</dbReference>
<dbReference type="InterPro" id="IPR031968">
    <property type="entry name" value="VASt"/>
</dbReference>
<dbReference type="InterPro" id="IPR042067">
    <property type="entry name" value="Sip3_PH"/>
</dbReference>
<dbReference type="KEGG" id="glz:GLAREA_08907"/>
<dbReference type="Proteomes" id="UP000016922">
    <property type="component" value="Unassembled WGS sequence"/>
</dbReference>
<dbReference type="RefSeq" id="XP_008076059.1">
    <property type="nucleotide sequence ID" value="XM_008077868.1"/>
</dbReference>
<evidence type="ECO:0000256" key="3">
    <source>
        <dbReference type="ARBA" id="ARBA00022989"/>
    </source>
</evidence>
<dbReference type="PROSITE" id="PS50003">
    <property type="entry name" value="PH_DOMAIN"/>
    <property type="match status" value="1"/>
</dbReference>
<feature type="compositionally biased region" description="Polar residues" evidence="5">
    <location>
        <begin position="598"/>
        <end position="616"/>
    </location>
</feature>
<dbReference type="eggNOG" id="ENOG502QU87">
    <property type="taxonomic scope" value="Eukaryota"/>
</dbReference>
<dbReference type="InterPro" id="IPR001849">
    <property type="entry name" value="PH_domain"/>
</dbReference>
<dbReference type="InterPro" id="IPR039463">
    <property type="entry name" value="Sip3/Lam1_BAR"/>
</dbReference>
<dbReference type="InterPro" id="IPR004148">
    <property type="entry name" value="BAR_dom"/>
</dbReference>
<evidence type="ECO:0000256" key="4">
    <source>
        <dbReference type="ARBA" id="ARBA00023136"/>
    </source>
</evidence>
<evidence type="ECO:0000259" key="6">
    <source>
        <dbReference type="PROSITE" id="PS50003"/>
    </source>
</evidence>
<feature type="domain" description="VASt" evidence="7">
    <location>
        <begin position="986"/>
        <end position="1157"/>
    </location>
</feature>
<evidence type="ECO:0000313" key="8">
    <source>
        <dbReference type="EMBL" id="EPE36744.1"/>
    </source>
</evidence>
<feature type="domain" description="PH" evidence="6">
    <location>
        <begin position="342"/>
        <end position="443"/>
    </location>
</feature>
<accession>S3DHX6</accession>
<proteinExistence type="predicted"/>
<dbReference type="FunFam" id="2.30.29.30:FF:000349">
    <property type="entry name" value="Transcription factor SipA3"/>
    <property type="match status" value="1"/>
</dbReference>
<dbReference type="Pfam" id="PF16746">
    <property type="entry name" value="BAR_3"/>
    <property type="match status" value="1"/>
</dbReference>
<dbReference type="SUPFAM" id="SSF103657">
    <property type="entry name" value="BAR/IMD domain-like"/>
    <property type="match status" value="1"/>
</dbReference>
<dbReference type="Gene3D" id="1.20.1270.60">
    <property type="entry name" value="Arfaptin homology (AH) domain/BAR domain"/>
    <property type="match status" value="1"/>
</dbReference>
<dbReference type="SMART" id="SM00233">
    <property type="entry name" value="PH"/>
    <property type="match status" value="1"/>
</dbReference>
<comment type="subcellular location">
    <subcellularLocation>
        <location evidence="1">Membrane</location>
    </subcellularLocation>
</comment>
<feature type="compositionally biased region" description="Basic and acidic residues" evidence="5">
    <location>
        <begin position="704"/>
        <end position="713"/>
    </location>
</feature>
<feature type="region of interest" description="Disordered" evidence="5">
    <location>
        <begin position="598"/>
        <end position="628"/>
    </location>
</feature>
<dbReference type="OMA" id="TKVEWLW"/>
<keyword evidence="2" id="KW-0812">Transmembrane</keyword>
<feature type="compositionally biased region" description="Polar residues" evidence="5">
    <location>
        <begin position="557"/>
        <end position="569"/>
    </location>
</feature>
<dbReference type="CDD" id="cd13280">
    <property type="entry name" value="PH_SIP3"/>
    <property type="match status" value="1"/>
</dbReference>
<keyword evidence="4" id="KW-0472">Membrane</keyword>
<dbReference type="FunFam" id="1.20.1270.60:FF:000079">
    <property type="entry name" value="Transcription factor SipA3"/>
    <property type="match status" value="1"/>
</dbReference>
<evidence type="ECO:0000256" key="5">
    <source>
        <dbReference type="SAM" id="MobiDB-lite"/>
    </source>
</evidence>
<dbReference type="CDD" id="cd07609">
    <property type="entry name" value="BAR_SIP3_fungi"/>
    <property type="match status" value="1"/>
</dbReference>
<evidence type="ECO:0000256" key="2">
    <source>
        <dbReference type="ARBA" id="ARBA00022692"/>
    </source>
</evidence>
<sequence length="1470" mass="164603">MMERQQEKDDRFAEAVAVSKTEMKPINKTARINRSRSSLPALQEAGKSLSLIPVGLKEAALDSPTFRATAVHFSDQVEIIEKWLEAYIKSITKLVHDVSALEETFNTFLHRSVPPANVSEAVLDHDYTLLAMKRFGEGQREWWQQMVGGMKKMDANVVEPIRAFMAGELRNFKDARKYLEVSQKTFDSTLARYVGQSKTKEPSSLREDAFQVHETRKAYLKASLDFCLLAPQLRYTIDRLLVRVSADQWREMKRTRDATGANIAKWNSEMDRVRGWSKEMETGEGVFRRELQIARRDISEVASKAAQPSRELEDYNLSTVAFLGSKGPSTLNLSGQRKERETSEKQGWLFLRTISGKPARTSWVRRWFYVKNGIFGWLVQGERSGGVEESEKIGVLLCNVKPAVQEERRFCFEVKTKNQAILVQAETQGQLMEWLEAFEVAKNKALQVSASDRVAHPGGIDPAFAITAPLVPEFAAKVTDGHTSHGSDELSGPAFDRTSTLPVPGFEMSGNLATRSSFDVTAPRRSVTGMITREEGESGRDHAARIIQKLDLHRKGGSSSETPPAQSSAPPGGIASLISASHNILPAYTPALPQATASKPTLSLSQTTDSHTSTLAPHTLANPPAPTNLSKAAVVVSGERGVGIGRSDATGGMPSGMMANLWGSANWSYINRLEKQDVKVAASSNPSVPPGPGIRPLEPSPKFAGDENKKPDENISSDVVQSSIAVPADPNAPTVITPVSSHRKALSVDAEAMRLQAANAPKPEVFPANYPLELKTQEAQFRMLFPNVPREEKLLLVFRATWNPNEQQEFPGRVYVTQKDFYFYSHHLGLVLITGVGMDSILEVTAAPGRDCDFIFLHLREEATKAGFTRITIKTFLEPLRLLQSRLNYLVDISQSDEPRTLEETMAALIRMENEDPSRSPSMESWEDVSMNTPIDDGTPSGRARKGHHDLRTSLHVERSLHLGRNKEVAKFQLPSQPVVYEPKDMQRKVVEKQFDISPKALFHVMFGDKSAVFQLLYHDRRAQRIAQGPWIPLEKGHMRRDFEFQIDYFDVFHRARQANVIDYQVIDVMNDHICYVITDMKTPWHLPHYKDFMLVSKIVITHVAKSKCKLAIYTKVDWTKAPTFSKGLVERQALDDSALDALDLADVITDQVRKLGPQSRTKKAIHIFGHVGVQTSVSMFSATDSMNSRKPQIKQRTLTHMVFETMSSFGESAISSVMMWAFAILRSVWKIGSAHRLILVGLTVSMLMNGYLTSQNTSVWWAERNAARFMSRIGVGPNVVMSKAIFLKDLDEALQLPTTSLLEQSGSKCYDQFKIIANVTDLEAPYQNAGALFSSTPTRSTARRLHRTRQNLGSYRHDLIVAMRVVNSIEREMIQAEWENWLLDENTRCKQAHAILREDRETSATISKSKGKSANQQVTFEMDDTKRSKLAGMRVWHEEYCGSSSCSSFLWHGNNHGVVYRVIEIPQSP</sequence>
<dbReference type="EMBL" id="KE145352">
    <property type="protein sequence ID" value="EPE36744.1"/>
    <property type="molecule type" value="Genomic_DNA"/>
</dbReference>
<keyword evidence="3" id="KW-1133">Transmembrane helix</keyword>
<dbReference type="GeneID" id="19467955"/>
<keyword evidence="9" id="KW-1185">Reference proteome</keyword>
<evidence type="ECO:0000256" key="1">
    <source>
        <dbReference type="ARBA" id="ARBA00004370"/>
    </source>
</evidence>
<name>S3DHX6_GLAL2</name>
<dbReference type="OrthoDB" id="10070851at2759"/>
<dbReference type="GO" id="GO:0016020">
    <property type="term" value="C:membrane"/>
    <property type="evidence" value="ECO:0007669"/>
    <property type="project" value="UniProtKB-SubCell"/>
</dbReference>
<feature type="region of interest" description="Disordered" evidence="5">
    <location>
        <begin position="914"/>
        <end position="951"/>
    </location>
</feature>
<dbReference type="STRING" id="1116229.S3DHX6"/>
<gene>
    <name evidence="8" type="ORF">GLAREA_08907</name>
</gene>
<dbReference type="GO" id="GO:0005737">
    <property type="term" value="C:cytoplasm"/>
    <property type="evidence" value="ECO:0007669"/>
    <property type="project" value="InterPro"/>
</dbReference>
<dbReference type="Pfam" id="PF16016">
    <property type="entry name" value="VASt"/>
    <property type="match status" value="1"/>
</dbReference>
<dbReference type="PANTHER" id="PTHR14248">
    <property type="entry name" value="CYCLIN Y, ISOFORM A"/>
    <property type="match status" value="1"/>
</dbReference>